<evidence type="ECO:0000259" key="3">
    <source>
        <dbReference type="Pfam" id="PF03468"/>
    </source>
</evidence>
<evidence type="ECO:0000313" key="5">
    <source>
        <dbReference type="EMBL" id="GFS31171.1"/>
    </source>
</evidence>
<keyword evidence="6" id="KW-1185">Reference proteome</keyword>
<organism evidence="5 6">
    <name type="scientific">Actinidia rufa</name>
    <dbReference type="NCBI Taxonomy" id="165716"/>
    <lineage>
        <taxon>Eukaryota</taxon>
        <taxon>Viridiplantae</taxon>
        <taxon>Streptophyta</taxon>
        <taxon>Embryophyta</taxon>
        <taxon>Tracheophyta</taxon>
        <taxon>Spermatophyta</taxon>
        <taxon>Magnoliopsida</taxon>
        <taxon>eudicotyledons</taxon>
        <taxon>Gunneridae</taxon>
        <taxon>Pentapetalae</taxon>
        <taxon>asterids</taxon>
        <taxon>Ericales</taxon>
        <taxon>Actinidiaceae</taxon>
        <taxon>Actinidia</taxon>
    </lineage>
</organism>
<dbReference type="InterPro" id="IPR038588">
    <property type="entry name" value="XS_domain_sf"/>
</dbReference>
<dbReference type="Proteomes" id="UP000585474">
    <property type="component" value="Unassembled WGS sequence"/>
</dbReference>
<dbReference type="OrthoDB" id="1892195at2759"/>
<feature type="compositionally biased region" description="Polar residues" evidence="2">
    <location>
        <begin position="24"/>
        <end position="35"/>
    </location>
</feature>
<name>A0A7J0DAS9_9ERIC</name>
<dbReference type="PANTHER" id="PTHR21596">
    <property type="entry name" value="RIBONUCLEASE P SUBUNIT P38"/>
    <property type="match status" value="1"/>
</dbReference>
<sequence>MVINVSQKKRRDDSESGDKYNGANKKSTQSPTRASTALEEQFECGKGTPSISVMETPEEKEIVDADSILRQSALSLPSKSSPSTSTTVKCKAKEEQYVWPWMAVVANLPVECKDGRPVGESGRKLREEWVSKGYNPVKVRPLWSYQGHSGYAIVEFHKDWNGFKNAMIFEKAFEMENHGGEIGMQGAVLFGDYLHKNGDLKTLSDIEKEDERKWMKLVSKLANELELKNRKCEEIKREISRTEIFMSNVMRQKEEMIENYNEDMLEMKKMQKDASDQLEKISIDHAKSKFHLEARRQQLEFNGLTPSEDATLNPVRQMEKLHKQIIELEKKLDAKQALELEIECMKGAMQVMEHTSEDGDVEVKRKMESIEKDLKDKQEALKQIEELNQVLVVKQRQVNDELQEARKELINTGAIGFEGQLGFHWCQENGRSLTTKPFLKVAKREYAGEAARVKATELWSLWDNYLGDPSWHPFKVIPVGEDHKEIIDEEDEKLKRLNDEFGKEVYDAVTTALLEMNEYNPSGRYPVPELWNSKDGRRASLKEGVSLIMKQWKRYNRKQSEVRPFVL</sequence>
<keyword evidence="1" id="KW-0175">Coiled coil</keyword>
<evidence type="ECO:0000256" key="1">
    <source>
        <dbReference type="SAM" id="Coils"/>
    </source>
</evidence>
<feature type="domain" description="Factor of DNA methylation 1-5/IDN2" evidence="4">
    <location>
        <begin position="433"/>
        <end position="558"/>
    </location>
</feature>
<dbReference type="InterPro" id="IPR045177">
    <property type="entry name" value="FDM1-5/IDN2"/>
</dbReference>
<protein>
    <submittedName>
        <fullName evidence="5">XH/XS domain-containing protein</fullName>
    </submittedName>
</protein>
<dbReference type="InterPro" id="IPR005379">
    <property type="entry name" value="FDM1-5/IDN2_XH"/>
</dbReference>
<proteinExistence type="predicted"/>
<comment type="caution">
    <text evidence="5">The sequence shown here is derived from an EMBL/GenBank/DDBJ whole genome shotgun (WGS) entry which is preliminary data.</text>
</comment>
<dbReference type="Pfam" id="PF03468">
    <property type="entry name" value="XS"/>
    <property type="match status" value="1"/>
</dbReference>
<dbReference type="AlphaFoldDB" id="A0A7J0DAS9"/>
<gene>
    <name evidence="5" type="ORF">Acr_00g0016010</name>
</gene>
<dbReference type="EMBL" id="BJWL01000138">
    <property type="protein sequence ID" value="GFS31171.1"/>
    <property type="molecule type" value="Genomic_DNA"/>
</dbReference>
<feature type="coiled-coil region" evidence="1">
    <location>
        <begin position="218"/>
        <end position="277"/>
    </location>
</feature>
<evidence type="ECO:0000259" key="4">
    <source>
        <dbReference type="Pfam" id="PF03469"/>
    </source>
</evidence>
<dbReference type="Gene3D" id="3.30.70.2890">
    <property type="entry name" value="XS domain"/>
    <property type="match status" value="2"/>
</dbReference>
<dbReference type="InterPro" id="IPR005380">
    <property type="entry name" value="XS_domain"/>
</dbReference>
<dbReference type="PANTHER" id="PTHR21596:SF23">
    <property type="entry name" value="FACTOR OF DNA METHYLATION 4"/>
    <property type="match status" value="1"/>
</dbReference>
<dbReference type="GO" id="GO:0080188">
    <property type="term" value="P:gene silencing by siRNA-directed DNA methylation"/>
    <property type="evidence" value="ECO:0007669"/>
    <property type="project" value="InterPro"/>
</dbReference>
<dbReference type="Pfam" id="PF03469">
    <property type="entry name" value="XH"/>
    <property type="match status" value="1"/>
</dbReference>
<feature type="coiled-coil region" evidence="1">
    <location>
        <begin position="318"/>
        <end position="412"/>
    </location>
</feature>
<evidence type="ECO:0000313" key="6">
    <source>
        <dbReference type="Proteomes" id="UP000585474"/>
    </source>
</evidence>
<feature type="region of interest" description="Disordered" evidence="2">
    <location>
        <begin position="1"/>
        <end position="51"/>
    </location>
</feature>
<evidence type="ECO:0000256" key="2">
    <source>
        <dbReference type="SAM" id="MobiDB-lite"/>
    </source>
</evidence>
<reference evidence="6" key="1">
    <citation type="submission" date="2019-07" db="EMBL/GenBank/DDBJ databases">
        <title>De Novo Assembly of kiwifruit Actinidia rufa.</title>
        <authorList>
            <person name="Sugita-Konishi S."/>
            <person name="Sato K."/>
            <person name="Mori E."/>
            <person name="Abe Y."/>
            <person name="Kisaki G."/>
            <person name="Hamano K."/>
            <person name="Suezawa K."/>
            <person name="Otani M."/>
            <person name="Fukuda T."/>
            <person name="Manabe T."/>
            <person name="Gomi K."/>
            <person name="Tabuchi M."/>
            <person name="Akimitsu K."/>
            <person name="Kataoka I."/>
        </authorList>
    </citation>
    <scope>NUCLEOTIDE SEQUENCE [LARGE SCALE GENOMIC DNA]</scope>
    <source>
        <strain evidence="6">cv. Fuchu</strain>
    </source>
</reference>
<accession>A0A7J0DAS9</accession>
<feature type="domain" description="XS" evidence="3">
    <location>
        <begin position="94"/>
        <end position="179"/>
    </location>
</feature>